<feature type="region of interest" description="Disordered" evidence="1">
    <location>
        <begin position="1"/>
        <end position="29"/>
    </location>
</feature>
<dbReference type="AlphaFoldDB" id="A0A0F7RVE8"/>
<dbReference type="EMBL" id="CCFA01003191">
    <property type="protein sequence ID" value="CDS00881.1"/>
    <property type="molecule type" value="Genomic_DNA"/>
</dbReference>
<keyword evidence="3" id="KW-1185">Reference proteome</keyword>
<evidence type="ECO:0000256" key="1">
    <source>
        <dbReference type="SAM" id="MobiDB-lite"/>
    </source>
</evidence>
<organism evidence="2 3">
    <name type="scientific">Sporisorium scitamineum</name>
    <dbReference type="NCBI Taxonomy" id="49012"/>
    <lineage>
        <taxon>Eukaryota</taxon>
        <taxon>Fungi</taxon>
        <taxon>Dikarya</taxon>
        <taxon>Basidiomycota</taxon>
        <taxon>Ustilaginomycotina</taxon>
        <taxon>Ustilaginomycetes</taxon>
        <taxon>Ustilaginales</taxon>
        <taxon>Ustilaginaceae</taxon>
        <taxon>Sporisorium</taxon>
    </lineage>
</organism>
<accession>A0A0F7RVE8</accession>
<feature type="compositionally biased region" description="Polar residues" evidence="1">
    <location>
        <begin position="7"/>
        <end position="24"/>
    </location>
</feature>
<protein>
    <submittedName>
        <fullName evidence="2">Uncharacterized protein</fullName>
    </submittedName>
</protein>
<evidence type="ECO:0000313" key="3">
    <source>
        <dbReference type="Proteomes" id="UP000242770"/>
    </source>
</evidence>
<gene>
    <name evidence="2" type="primary">SSCI53560.1</name>
</gene>
<reference evidence="3" key="1">
    <citation type="submission" date="2014-06" db="EMBL/GenBank/DDBJ databases">
        <authorList>
            <person name="Berkman P.J."/>
        </authorList>
    </citation>
    <scope>NUCLEOTIDE SEQUENCE [LARGE SCALE GENOMIC DNA]</scope>
</reference>
<name>A0A0F7RVE8_9BASI</name>
<sequence>MLPRSNACGNSLIDSTSRSGSSKIGNRYGRPRKTFQFSWTKYLYSPSLLGRQ</sequence>
<dbReference type="Proteomes" id="UP000242770">
    <property type="component" value="Unassembled WGS sequence"/>
</dbReference>
<evidence type="ECO:0000313" key="2">
    <source>
        <dbReference type="EMBL" id="CDS00881.1"/>
    </source>
</evidence>
<proteinExistence type="predicted"/>